<dbReference type="PROSITE" id="PS50876">
    <property type="entry name" value="ZF_INTEGRASE"/>
    <property type="match status" value="1"/>
</dbReference>
<evidence type="ECO:0000256" key="5">
    <source>
        <dbReference type="ARBA" id="ARBA00022723"/>
    </source>
</evidence>
<reference evidence="14 15" key="1">
    <citation type="journal article" date="2007" name="Nature">
        <title>Genome of the marsupial Monodelphis domestica reveals innovation in non-coding sequences.</title>
        <authorList>
            <person name="Mikkelsen T.S."/>
            <person name="Wakefield M.J."/>
            <person name="Aken B."/>
            <person name="Amemiya C.T."/>
            <person name="Chang J.L."/>
            <person name="Duke S."/>
            <person name="Garber M."/>
            <person name="Gentles A.J."/>
            <person name="Goodstadt L."/>
            <person name="Heger A."/>
            <person name="Jurka J."/>
            <person name="Kamal M."/>
            <person name="Mauceli E."/>
            <person name="Searle S.M."/>
            <person name="Sharpe T."/>
            <person name="Baker M.L."/>
            <person name="Batzer M.A."/>
            <person name="Benos P.V."/>
            <person name="Belov K."/>
            <person name="Clamp M."/>
            <person name="Cook A."/>
            <person name="Cuff J."/>
            <person name="Das R."/>
            <person name="Davidow L."/>
            <person name="Deakin J.E."/>
            <person name="Fazzari M.J."/>
            <person name="Glass J.L."/>
            <person name="Grabherr M."/>
            <person name="Greally J.M."/>
            <person name="Gu W."/>
            <person name="Hore T.A."/>
            <person name="Huttley G.A."/>
            <person name="Kleber M."/>
            <person name="Jirtle R.L."/>
            <person name="Koina E."/>
            <person name="Lee J.T."/>
            <person name="Mahony S."/>
            <person name="Marra M.A."/>
            <person name="Miller R.D."/>
            <person name="Nicholls R.D."/>
            <person name="Oda M."/>
            <person name="Papenfuss A.T."/>
            <person name="Parra Z.E."/>
            <person name="Pollock D.D."/>
            <person name="Ray D.A."/>
            <person name="Schein J.E."/>
            <person name="Speed T.P."/>
            <person name="Thompson K."/>
            <person name="VandeBerg J.L."/>
            <person name="Wade C.M."/>
            <person name="Walker J.A."/>
            <person name="Waters P.D."/>
            <person name="Webber C."/>
            <person name="Weidman J.R."/>
            <person name="Xie X."/>
            <person name="Zody M.C."/>
            <person name="Baldwin J."/>
            <person name="Abdouelleil A."/>
            <person name="Abdulkadir J."/>
            <person name="Abebe A."/>
            <person name="Abera B."/>
            <person name="Abreu J."/>
            <person name="Acer S.C."/>
            <person name="Aftuck L."/>
            <person name="Alexander A."/>
            <person name="An P."/>
            <person name="Anderson E."/>
            <person name="Anderson S."/>
            <person name="Arachi H."/>
            <person name="Azer M."/>
            <person name="Bachantsang P."/>
            <person name="Barry A."/>
            <person name="Bayul T."/>
            <person name="Berlin A."/>
            <person name="Bessette D."/>
            <person name="Bloom T."/>
            <person name="Bloom T."/>
            <person name="Boguslavskiy L."/>
            <person name="Bonnet C."/>
            <person name="Boukhgalter B."/>
            <person name="Bourzgui I."/>
            <person name="Brown A."/>
            <person name="Cahill P."/>
            <person name="Channer S."/>
            <person name="Cheshatsang Y."/>
            <person name="Chuda L."/>
            <person name="Citroen M."/>
            <person name="Collymore A."/>
            <person name="Cooke P."/>
            <person name="Costello M."/>
            <person name="D'Aco K."/>
            <person name="Daza R."/>
            <person name="De Haan G."/>
            <person name="DeGray S."/>
            <person name="DeMaso C."/>
            <person name="Dhargay N."/>
            <person name="Dooley K."/>
            <person name="Dooley E."/>
            <person name="Doricent M."/>
            <person name="Dorje P."/>
            <person name="Dorjee K."/>
            <person name="Dupes A."/>
            <person name="Elong R."/>
            <person name="Falk J."/>
            <person name="Farina A."/>
            <person name="Faro S."/>
            <person name="Ferguson D."/>
            <person name="Fisher S."/>
            <person name="Foley C.D."/>
            <person name="Franke A."/>
            <person name="Friedrich D."/>
            <person name="Gadbois L."/>
            <person name="Gearin G."/>
            <person name="Gearin C.R."/>
            <person name="Giannoukos G."/>
            <person name="Goode T."/>
            <person name="Graham J."/>
            <person name="Grandbois E."/>
            <person name="Grewal S."/>
            <person name="Gyaltsen K."/>
            <person name="Hafez N."/>
            <person name="Hagos B."/>
            <person name="Hall J."/>
            <person name="Henson C."/>
            <person name="Hollinger A."/>
            <person name="Honan T."/>
            <person name="Huard M.D."/>
            <person name="Hughes L."/>
            <person name="Hurhula B."/>
            <person name="Husby M.E."/>
            <person name="Kamat A."/>
            <person name="Kanga B."/>
            <person name="Kashin S."/>
            <person name="Khazanovich D."/>
            <person name="Kisner P."/>
            <person name="Lance K."/>
            <person name="Lara M."/>
            <person name="Lee W."/>
            <person name="Lennon N."/>
            <person name="Letendre F."/>
            <person name="LeVine R."/>
            <person name="Lipovsky A."/>
            <person name="Liu X."/>
            <person name="Liu J."/>
            <person name="Liu S."/>
            <person name="Lokyitsang T."/>
            <person name="Lokyitsang Y."/>
            <person name="Lubonja R."/>
            <person name="Lui A."/>
            <person name="MacDonald P."/>
            <person name="Magnisalis V."/>
            <person name="Maru K."/>
            <person name="Matthews C."/>
            <person name="McCusker W."/>
            <person name="McDonough S."/>
            <person name="Mehta T."/>
            <person name="Meldrim J."/>
            <person name="Meneus L."/>
            <person name="Mihai O."/>
            <person name="Mihalev A."/>
            <person name="Mihova T."/>
            <person name="Mittelman R."/>
            <person name="Mlenga V."/>
            <person name="Montmayeur A."/>
            <person name="Mulrain L."/>
            <person name="Navidi A."/>
            <person name="Naylor J."/>
            <person name="Negash T."/>
            <person name="Nguyen T."/>
            <person name="Nguyen N."/>
            <person name="Nicol R."/>
            <person name="Norbu C."/>
            <person name="Norbu N."/>
            <person name="Novod N."/>
            <person name="O'Neill B."/>
            <person name="Osman S."/>
            <person name="Markiewicz E."/>
            <person name="Oyono O.L."/>
            <person name="Patti C."/>
            <person name="Phunkhang P."/>
            <person name="Pierre F."/>
            <person name="Priest M."/>
            <person name="Raghuraman S."/>
            <person name="Rege F."/>
            <person name="Reyes R."/>
            <person name="Rise C."/>
            <person name="Rogov P."/>
            <person name="Ross K."/>
            <person name="Ryan E."/>
            <person name="Settipalli S."/>
            <person name="Shea T."/>
            <person name="Sherpa N."/>
            <person name="Shi L."/>
            <person name="Shih D."/>
            <person name="Sparrow T."/>
            <person name="Spaulding J."/>
            <person name="Stalker J."/>
            <person name="Stange-Thomann N."/>
            <person name="Stavropoulos S."/>
            <person name="Stone C."/>
            <person name="Strader C."/>
            <person name="Tesfaye S."/>
            <person name="Thomson T."/>
            <person name="Thoulutsang Y."/>
            <person name="Thoulutsang D."/>
            <person name="Topham K."/>
            <person name="Topping I."/>
            <person name="Tsamla T."/>
            <person name="Vassiliev H."/>
            <person name="Vo A."/>
            <person name="Wangchuk T."/>
            <person name="Wangdi T."/>
            <person name="Weiand M."/>
            <person name="Wilkinson J."/>
            <person name="Wilson A."/>
            <person name="Yadav S."/>
            <person name="Young G."/>
            <person name="Yu Q."/>
            <person name="Zembek L."/>
            <person name="Zhong D."/>
            <person name="Zimmer A."/>
            <person name="Zwirko Z."/>
            <person name="Jaffe D.B."/>
            <person name="Alvarez P."/>
            <person name="Brockman W."/>
            <person name="Butler J."/>
            <person name="Chin C."/>
            <person name="Gnerre S."/>
            <person name="MacCallum I."/>
            <person name="Graves J.A."/>
            <person name="Ponting C.P."/>
            <person name="Breen M."/>
            <person name="Samollow P.B."/>
            <person name="Lander E.S."/>
            <person name="Lindblad-Toh K."/>
        </authorList>
    </citation>
    <scope>NUCLEOTIDE SEQUENCE [LARGE SCALE GENOMIC DNA]</scope>
</reference>
<dbReference type="Pfam" id="PF02022">
    <property type="entry name" value="Integrase_Zn"/>
    <property type="match status" value="1"/>
</dbReference>
<dbReference type="OMA" id="ELRAVIW"/>
<dbReference type="Pfam" id="PF00075">
    <property type="entry name" value="RNase_H"/>
    <property type="match status" value="1"/>
</dbReference>
<dbReference type="STRING" id="13616.ENSMODP00000059908"/>
<feature type="transmembrane region" description="Helical" evidence="10">
    <location>
        <begin position="368"/>
        <end position="386"/>
    </location>
</feature>
<proteinExistence type="predicted"/>
<evidence type="ECO:0000259" key="13">
    <source>
        <dbReference type="PROSITE" id="PS50994"/>
    </source>
</evidence>
<evidence type="ECO:0000256" key="3">
    <source>
        <dbReference type="ARBA" id="ARBA00022695"/>
    </source>
</evidence>
<keyword evidence="5" id="KW-0479">Metal-binding</keyword>
<evidence type="ECO:0000256" key="8">
    <source>
        <dbReference type="ARBA" id="ARBA00022918"/>
    </source>
</evidence>
<evidence type="ECO:0000256" key="6">
    <source>
        <dbReference type="ARBA" id="ARBA00022759"/>
    </source>
</evidence>
<evidence type="ECO:0000256" key="4">
    <source>
        <dbReference type="ARBA" id="ARBA00022722"/>
    </source>
</evidence>
<evidence type="ECO:0000256" key="1">
    <source>
        <dbReference type="ARBA" id="ARBA00012493"/>
    </source>
</evidence>
<dbReference type="GO" id="GO:0004523">
    <property type="term" value="F:RNA-DNA hybrid ribonuclease activity"/>
    <property type="evidence" value="ECO:0007669"/>
    <property type="project" value="InterPro"/>
</dbReference>
<keyword evidence="3" id="KW-0548">Nucleotidyltransferase</keyword>
<keyword evidence="10" id="KW-1133">Transmembrane helix</keyword>
<dbReference type="PANTHER" id="PTHR41694:SF3">
    <property type="entry name" value="RNA-DIRECTED DNA POLYMERASE-RELATED"/>
    <property type="match status" value="1"/>
</dbReference>
<dbReference type="AlphaFoldDB" id="A0A5F8HL83"/>
<keyword evidence="9" id="KW-0863">Zinc-finger</keyword>
<feature type="transmembrane region" description="Helical" evidence="10">
    <location>
        <begin position="340"/>
        <end position="356"/>
    </location>
</feature>
<dbReference type="InterPro" id="IPR002156">
    <property type="entry name" value="RNaseH_domain"/>
</dbReference>
<dbReference type="SUPFAM" id="SSF46919">
    <property type="entry name" value="N-terminal Zn binding domain of HIV integrase"/>
    <property type="match status" value="1"/>
</dbReference>
<evidence type="ECO:0000256" key="2">
    <source>
        <dbReference type="ARBA" id="ARBA00022679"/>
    </source>
</evidence>
<name>A0A5F8HL83_MONDO</name>
<keyword evidence="2" id="KW-0808">Transferase</keyword>
<keyword evidence="15" id="KW-1185">Reference proteome</keyword>
<dbReference type="GeneTree" id="ENSGT00940000165826"/>
<reference evidence="14" key="3">
    <citation type="submission" date="2025-09" db="UniProtKB">
        <authorList>
            <consortium name="Ensembl"/>
        </authorList>
    </citation>
    <scope>IDENTIFICATION</scope>
</reference>
<dbReference type="GO" id="GO:0035613">
    <property type="term" value="F:RNA stem-loop binding"/>
    <property type="evidence" value="ECO:0000318"/>
    <property type="project" value="GO_Central"/>
</dbReference>
<dbReference type="GO" id="GO:0008270">
    <property type="term" value="F:zinc ion binding"/>
    <property type="evidence" value="ECO:0007669"/>
    <property type="project" value="UniProtKB-KW"/>
</dbReference>
<keyword evidence="9" id="KW-0862">Zinc</keyword>
<dbReference type="EC" id="2.7.7.49" evidence="1"/>
<dbReference type="PROSITE" id="PS50879">
    <property type="entry name" value="RNASE_H_1"/>
    <property type="match status" value="1"/>
</dbReference>
<keyword evidence="10" id="KW-0812">Transmembrane</keyword>
<evidence type="ECO:0000256" key="7">
    <source>
        <dbReference type="ARBA" id="ARBA00022801"/>
    </source>
</evidence>
<dbReference type="PANTHER" id="PTHR41694">
    <property type="entry name" value="ENDOGENOUS RETROVIRUS GROUP K MEMBER POL PROTEIN"/>
    <property type="match status" value="1"/>
</dbReference>
<protein>
    <recommendedName>
        <fullName evidence="1">RNA-directed DNA polymerase</fullName>
        <ecNumber evidence="1">2.7.7.49</ecNumber>
    </recommendedName>
</protein>
<dbReference type="Gene3D" id="1.10.10.200">
    <property type="match status" value="1"/>
</dbReference>
<dbReference type="InterPro" id="IPR001584">
    <property type="entry name" value="Integrase_cat-core"/>
</dbReference>
<evidence type="ECO:0000259" key="12">
    <source>
        <dbReference type="PROSITE" id="PS50879"/>
    </source>
</evidence>
<keyword evidence="10" id="KW-0472">Membrane</keyword>
<keyword evidence="4" id="KW-0540">Nuclease</keyword>
<reference evidence="14" key="2">
    <citation type="submission" date="2025-08" db="UniProtKB">
        <authorList>
            <consortium name="Ensembl"/>
        </authorList>
    </citation>
    <scope>IDENTIFICATION</scope>
</reference>
<feature type="domain" description="RNase H type-1" evidence="12">
    <location>
        <begin position="33"/>
        <end position="164"/>
    </location>
</feature>
<dbReference type="GO" id="GO:0003964">
    <property type="term" value="F:RNA-directed DNA polymerase activity"/>
    <property type="evidence" value="ECO:0007669"/>
    <property type="project" value="UniProtKB-KW"/>
</dbReference>
<keyword evidence="8" id="KW-0695">RNA-directed DNA polymerase</keyword>
<dbReference type="Ensembl" id="ENSMODT00000069024.1">
    <property type="protein sequence ID" value="ENSMODP00000059908.1"/>
    <property type="gene ID" value="ENSMODG00000043247.1"/>
</dbReference>
<evidence type="ECO:0000259" key="11">
    <source>
        <dbReference type="PROSITE" id="PS50876"/>
    </source>
</evidence>
<dbReference type="InterPro" id="IPR012337">
    <property type="entry name" value="RNaseH-like_sf"/>
</dbReference>
<keyword evidence="6" id="KW-0255">Endonuclease</keyword>
<evidence type="ECO:0000313" key="15">
    <source>
        <dbReference type="Proteomes" id="UP000002280"/>
    </source>
</evidence>
<dbReference type="PROSITE" id="PS50994">
    <property type="entry name" value="INTEGRASE"/>
    <property type="match status" value="1"/>
</dbReference>
<organism evidence="14 15">
    <name type="scientific">Monodelphis domestica</name>
    <name type="common">Gray short-tailed opossum</name>
    <dbReference type="NCBI Taxonomy" id="13616"/>
    <lineage>
        <taxon>Eukaryota</taxon>
        <taxon>Metazoa</taxon>
        <taxon>Chordata</taxon>
        <taxon>Craniata</taxon>
        <taxon>Vertebrata</taxon>
        <taxon>Euteleostomi</taxon>
        <taxon>Mammalia</taxon>
        <taxon>Metatheria</taxon>
        <taxon>Didelphimorphia</taxon>
        <taxon>Didelphidae</taxon>
        <taxon>Monodelphis</taxon>
    </lineage>
</organism>
<dbReference type="InterPro" id="IPR036397">
    <property type="entry name" value="RNaseH_sf"/>
</dbReference>
<accession>A0A5F8HL83</accession>
<feature type="domain" description="Integrase-type" evidence="11">
    <location>
        <begin position="177"/>
        <end position="218"/>
    </location>
</feature>
<evidence type="ECO:0000256" key="10">
    <source>
        <dbReference type="SAM" id="Phobius"/>
    </source>
</evidence>
<feature type="domain" description="Integrase catalytic" evidence="13">
    <location>
        <begin position="231"/>
        <end position="388"/>
    </location>
</feature>
<evidence type="ECO:0000313" key="14">
    <source>
        <dbReference type="Ensembl" id="ENSMODP00000059908.1"/>
    </source>
</evidence>
<sequence>MPPPHSLIPVFFFFFFFSLTPFILSRQTRSSPILGAPTVFVDGSKTGLAATVMNNHPRSIKTSYESAQLVELYAALTVFHSLPAIPFNLYSDSRYVVQSLLWLEIVPAVQPTTATFSHFSQLQQAIRLRSCPFFAGHIRVHSGLPGPLSFGNHLADQHTRLAALVSATTPSLHPSTDPVSLATEAHRLHHLNSQTLRLAYKITREQARSIVKGCKNCVTLLPEPHLGINPRGLLPGHLWQMDVTHVPSFARLKYVHVSIDTFSGFLFASAQSGEATKHVIKHMFLAISMMGKPLSIKTDNGPGYTSQAFKQFCSQLGIKHITGIPYNPQGQGIVERAHHFLVYLLLSTLYFVFWLHRMCPKSPLSSYFSWYFVASVLLWSLPSLNVED</sequence>
<keyword evidence="7" id="KW-0378">Hydrolase</keyword>
<dbReference type="Proteomes" id="UP000002280">
    <property type="component" value="Chromosome 4"/>
</dbReference>
<dbReference type="InterPro" id="IPR017856">
    <property type="entry name" value="Integrase-like_N"/>
</dbReference>
<evidence type="ECO:0000256" key="9">
    <source>
        <dbReference type="PROSITE-ProRule" id="PRU00450"/>
    </source>
</evidence>
<dbReference type="Gene3D" id="3.30.420.10">
    <property type="entry name" value="Ribonuclease H-like superfamily/Ribonuclease H"/>
    <property type="match status" value="2"/>
</dbReference>
<dbReference type="InParanoid" id="A0A5F8HL83"/>
<dbReference type="Bgee" id="ENSMODG00000043247">
    <property type="expression patterns" value="Expressed in adult mammalian kidney and 7 other cell types or tissues"/>
</dbReference>
<feature type="transmembrane region" description="Helical" evidence="10">
    <location>
        <begin position="6"/>
        <end position="24"/>
    </location>
</feature>
<dbReference type="InterPro" id="IPR003308">
    <property type="entry name" value="Integrase_Zn-bd_dom_N"/>
</dbReference>
<dbReference type="Pfam" id="PF00665">
    <property type="entry name" value="rve"/>
    <property type="match status" value="1"/>
</dbReference>
<dbReference type="GO" id="GO:0015074">
    <property type="term" value="P:DNA integration"/>
    <property type="evidence" value="ECO:0007669"/>
    <property type="project" value="InterPro"/>
</dbReference>
<dbReference type="SUPFAM" id="SSF53098">
    <property type="entry name" value="Ribonuclease H-like"/>
    <property type="match status" value="2"/>
</dbReference>